<comment type="catalytic activity">
    <reaction evidence="16 17">
        <text>di-trans,octa-cis-undecaprenyl diphosphate + H2O = di-trans,octa-cis-undecaprenyl phosphate + phosphate + H(+)</text>
        <dbReference type="Rhea" id="RHEA:28094"/>
        <dbReference type="ChEBI" id="CHEBI:15377"/>
        <dbReference type="ChEBI" id="CHEBI:15378"/>
        <dbReference type="ChEBI" id="CHEBI:43474"/>
        <dbReference type="ChEBI" id="CHEBI:58405"/>
        <dbReference type="ChEBI" id="CHEBI:60392"/>
        <dbReference type="EC" id="3.6.1.27"/>
    </reaction>
</comment>
<evidence type="ECO:0000313" key="18">
    <source>
        <dbReference type="EMBL" id="TCJ16797.1"/>
    </source>
</evidence>
<dbReference type="Proteomes" id="UP000295244">
    <property type="component" value="Unassembled WGS sequence"/>
</dbReference>
<evidence type="ECO:0000256" key="6">
    <source>
        <dbReference type="ARBA" id="ARBA00022692"/>
    </source>
</evidence>
<dbReference type="InterPro" id="IPR003824">
    <property type="entry name" value="UppP"/>
</dbReference>
<evidence type="ECO:0000256" key="7">
    <source>
        <dbReference type="ARBA" id="ARBA00022801"/>
    </source>
</evidence>
<dbReference type="GO" id="GO:0008360">
    <property type="term" value="P:regulation of cell shape"/>
    <property type="evidence" value="ECO:0007669"/>
    <property type="project" value="UniProtKB-KW"/>
</dbReference>
<evidence type="ECO:0000256" key="1">
    <source>
        <dbReference type="ARBA" id="ARBA00004651"/>
    </source>
</evidence>
<evidence type="ECO:0000256" key="16">
    <source>
        <dbReference type="ARBA" id="ARBA00047594"/>
    </source>
</evidence>
<evidence type="ECO:0000256" key="15">
    <source>
        <dbReference type="ARBA" id="ARBA00032932"/>
    </source>
</evidence>
<evidence type="ECO:0000256" key="3">
    <source>
        <dbReference type="ARBA" id="ARBA00012374"/>
    </source>
</evidence>
<feature type="transmembrane region" description="Helical" evidence="17">
    <location>
        <begin position="201"/>
        <end position="221"/>
    </location>
</feature>
<proteinExistence type="inferred from homology"/>
<dbReference type="PANTHER" id="PTHR30622">
    <property type="entry name" value="UNDECAPRENYL-DIPHOSPHATASE"/>
    <property type="match status" value="1"/>
</dbReference>
<keyword evidence="11 17" id="KW-0472">Membrane</keyword>
<evidence type="ECO:0000256" key="17">
    <source>
        <dbReference type="HAMAP-Rule" id="MF_01006"/>
    </source>
</evidence>
<evidence type="ECO:0000256" key="12">
    <source>
        <dbReference type="ARBA" id="ARBA00023251"/>
    </source>
</evidence>
<comment type="miscellaneous">
    <text evidence="17">Bacitracin is thought to be involved in the inhibition of peptidoglycan synthesis by sequestering undecaprenyl diphosphate, thereby reducing the pool of lipid carrier available.</text>
</comment>
<dbReference type="EMBL" id="SKBU01000015">
    <property type="protein sequence ID" value="TCJ16797.1"/>
    <property type="molecule type" value="Genomic_DNA"/>
</dbReference>
<comment type="subcellular location">
    <subcellularLocation>
        <location evidence="1 17">Cell membrane</location>
        <topology evidence="1 17">Multi-pass membrane protein</topology>
    </subcellularLocation>
</comment>
<evidence type="ECO:0000256" key="13">
    <source>
        <dbReference type="ARBA" id="ARBA00023316"/>
    </source>
</evidence>
<dbReference type="Pfam" id="PF02673">
    <property type="entry name" value="BacA"/>
    <property type="match status" value="1"/>
</dbReference>
<dbReference type="PANTHER" id="PTHR30622:SF4">
    <property type="entry name" value="UNDECAPRENYL-DIPHOSPHATASE"/>
    <property type="match status" value="1"/>
</dbReference>
<comment type="similarity">
    <text evidence="2 17">Belongs to the UppP family.</text>
</comment>
<dbReference type="AlphaFoldDB" id="A0A4R1BHX5"/>
<evidence type="ECO:0000256" key="14">
    <source>
        <dbReference type="ARBA" id="ARBA00032707"/>
    </source>
</evidence>
<keyword evidence="19" id="KW-1185">Reference proteome</keyword>
<accession>A0A4R1BHX5</accession>
<gene>
    <name evidence="17 18" type="primary">uppP</name>
    <name evidence="18" type="ORF">E0L93_08735</name>
</gene>
<keyword evidence="12 17" id="KW-0046">Antibiotic resistance</keyword>
<feature type="transmembrane region" description="Helical" evidence="17">
    <location>
        <begin position="347"/>
        <end position="365"/>
    </location>
</feature>
<dbReference type="EC" id="3.6.1.27" evidence="3 17"/>
<feature type="transmembrane region" description="Helical" evidence="17">
    <location>
        <begin position="411"/>
        <end position="429"/>
    </location>
</feature>
<keyword evidence="13 17" id="KW-0961">Cell wall biogenesis/degradation</keyword>
<evidence type="ECO:0000256" key="2">
    <source>
        <dbReference type="ARBA" id="ARBA00010621"/>
    </source>
</evidence>
<evidence type="ECO:0000256" key="9">
    <source>
        <dbReference type="ARBA" id="ARBA00022984"/>
    </source>
</evidence>
<evidence type="ECO:0000256" key="10">
    <source>
        <dbReference type="ARBA" id="ARBA00022989"/>
    </source>
</evidence>
<evidence type="ECO:0000256" key="11">
    <source>
        <dbReference type="ARBA" id="ARBA00023136"/>
    </source>
</evidence>
<organism evidence="18 19">
    <name type="scientific">Rubrobacter taiwanensis</name>
    <dbReference type="NCBI Taxonomy" id="185139"/>
    <lineage>
        <taxon>Bacteria</taxon>
        <taxon>Bacillati</taxon>
        <taxon>Actinomycetota</taxon>
        <taxon>Rubrobacteria</taxon>
        <taxon>Rubrobacterales</taxon>
        <taxon>Rubrobacteraceae</taxon>
        <taxon>Rubrobacter</taxon>
    </lineage>
</organism>
<name>A0A4R1BHX5_9ACTN</name>
<keyword evidence="9 17" id="KW-0573">Peptidoglycan synthesis</keyword>
<keyword evidence="6 17" id="KW-0812">Transmembrane</keyword>
<feature type="transmembrane region" description="Helical" evidence="17">
    <location>
        <begin position="377"/>
        <end position="399"/>
    </location>
</feature>
<feature type="transmembrane region" description="Helical" evidence="17">
    <location>
        <begin position="278"/>
        <end position="297"/>
    </location>
</feature>
<evidence type="ECO:0000256" key="4">
    <source>
        <dbReference type="ARBA" id="ARBA00021581"/>
    </source>
</evidence>
<keyword evidence="5 17" id="KW-1003">Cell membrane</keyword>
<evidence type="ECO:0000256" key="8">
    <source>
        <dbReference type="ARBA" id="ARBA00022960"/>
    </source>
</evidence>
<dbReference type="GO" id="GO:0005886">
    <property type="term" value="C:plasma membrane"/>
    <property type="evidence" value="ECO:0007669"/>
    <property type="project" value="UniProtKB-SubCell"/>
</dbReference>
<dbReference type="GO" id="GO:0071555">
    <property type="term" value="P:cell wall organization"/>
    <property type="evidence" value="ECO:0007669"/>
    <property type="project" value="UniProtKB-KW"/>
</dbReference>
<evidence type="ECO:0000256" key="5">
    <source>
        <dbReference type="ARBA" id="ARBA00022475"/>
    </source>
</evidence>
<sequence>MIGLPARTMATMVTPVRCRIWSSPMVFPASRDSGRSSIHSIRSPSTASSTSWITRGLKYAPLRIAPTLRASASVRVVTALGPSRFSGSKWCISRVPELWTTMLSDSPELHSRSYFLPIPGSLDSVISRMEASSVRPVEICCELYAPRRERGPERRARETLIELIQAVLLGVVQGLTEFLPISSSGHLLLGQYFLGMDQEKFGLSFDVALHLGTLVAVVSFFRRELLRLALGFLRSLRAPSFSDPDQRLAYLILAATFPAAVIGFLFEDFFSSSARSPWVVVAMLVVVGILLIVGEKVGRMDRQASKMSFLGAVGVGCAQAAALIPGVSRSGATITLGLFLGLTRREAARFSFLMSVPIITGAGSLEMAGVLREGMDVPTFGVGFLTSAVVGYFTIKYFLVYLARHSLRAFAYYRFGLAAVVAAVLLLTGF</sequence>
<comment type="caution">
    <text evidence="18">The sequence shown here is derived from an EMBL/GenBank/DDBJ whole genome shotgun (WGS) entry which is preliminary data.</text>
</comment>
<feature type="transmembrane region" description="Helical" evidence="17">
    <location>
        <begin position="248"/>
        <end position="266"/>
    </location>
</feature>
<comment type="function">
    <text evidence="17">Catalyzes the dephosphorylation of undecaprenyl diphosphate (UPP). Confers resistance to bacitracin.</text>
</comment>
<dbReference type="HAMAP" id="MF_01006">
    <property type="entry name" value="Undec_diphosphatase"/>
    <property type="match status" value="1"/>
</dbReference>
<keyword evidence="8 17" id="KW-0133">Cell shape</keyword>
<evidence type="ECO:0000313" key="19">
    <source>
        <dbReference type="Proteomes" id="UP000295244"/>
    </source>
</evidence>
<keyword evidence="10 17" id="KW-1133">Transmembrane helix</keyword>
<dbReference type="GO" id="GO:0046677">
    <property type="term" value="P:response to antibiotic"/>
    <property type="evidence" value="ECO:0007669"/>
    <property type="project" value="UniProtKB-UniRule"/>
</dbReference>
<protein>
    <recommendedName>
        <fullName evidence="4 17">Undecaprenyl-diphosphatase</fullName>
        <ecNumber evidence="3 17">3.6.1.27</ecNumber>
    </recommendedName>
    <alternativeName>
        <fullName evidence="15 17">Bacitracin resistance protein</fullName>
    </alternativeName>
    <alternativeName>
        <fullName evidence="14 17">Undecaprenyl pyrophosphate phosphatase</fullName>
    </alternativeName>
</protein>
<keyword evidence="7 17" id="KW-0378">Hydrolase</keyword>
<dbReference type="GO" id="GO:0009252">
    <property type="term" value="P:peptidoglycan biosynthetic process"/>
    <property type="evidence" value="ECO:0007669"/>
    <property type="project" value="UniProtKB-KW"/>
</dbReference>
<dbReference type="GO" id="GO:0050380">
    <property type="term" value="F:undecaprenyl-diphosphatase activity"/>
    <property type="evidence" value="ECO:0007669"/>
    <property type="project" value="UniProtKB-UniRule"/>
</dbReference>
<dbReference type="OrthoDB" id="9808289at2"/>
<reference evidence="18 19" key="1">
    <citation type="submission" date="2019-03" db="EMBL/GenBank/DDBJ databases">
        <title>Whole genome sequence of a novel Rubrobacter taiwanensis strain, isolated from Yellowstone National Park.</title>
        <authorList>
            <person name="Freed S."/>
            <person name="Ramaley R.F."/>
            <person name="Kyndt J.A."/>
        </authorList>
    </citation>
    <scope>NUCLEOTIDE SEQUENCE [LARGE SCALE GENOMIC DNA]</scope>
    <source>
        <strain evidence="18 19">Yellowstone</strain>
    </source>
</reference>
<dbReference type="NCBIfam" id="TIGR00753">
    <property type="entry name" value="undec_PP_bacA"/>
    <property type="match status" value="1"/>
</dbReference>